<dbReference type="EMBL" id="JAGIOE010000001">
    <property type="protein sequence ID" value="MBP2374688.1"/>
    <property type="molecule type" value="Genomic_DNA"/>
</dbReference>
<evidence type="ECO:0000313" key="2">
    <source>
        <dbReference type="EMBL" id="MBP2374688.1"/>
    </source>
</evidence>
<keyword evidence="3" id="KW-1185">Reference proteome</keyword>
<dbReference type="Proteomes" id="UP000766570">
    <property type="component" value="Unassembled WGS sequence"/>
</dbReference>
<dbReference type="RefSeq" id="WP_209907730.1">
    <property type="nucleotide sequence ID" value="NZ_BAAAMI010000017.1"/>
</dbReference>
<comment type="caution">
    <text evidence="2">The sequence shown here is derived from an EMBL/GenBank/DDBJ whole genome shotgun (WGS) entry which is preliminary data.</text>
</comment>
<gene>
    <name evidence="2" type="ORF">JOF46_002600</name>
</gene>
<accession>A0ABS4WEY5</accession>
<evidence type="ECO:0000256" key="1">
    <source>
        <dbReference type="SAM" id="MobiDB-lite"/>
    </source>
</evidence>
<proteinExistence type="predicted"/>
<reference evidence="2 3" key="1">
    <citation type="submission" date="2021-03" db="EMBL/GenBank/DDBJ databases">
        <title>Sequencing the genomes of 1000 actinobacteria strains.</title>
        <authorList>
            <person name="Klenk H.-P."/>
        </authorList>
    </citation>
    <scope>NUCLEOTIDE SEQUENCE [LARGE SCALE GENOMIC DNA]</scope>
    <source>
        <strain evidence="2 3">DSM 15454</strain>
    </source>
</reference>
<protein>
    <submittedName>
        <fullName evidence="2">ParB-like chromosome segregation protein Spo0J</fullName>
    </submittedName>
</protein>
<evidence type="ECO:0000313" key="3">
    <source>
        <dbReference type="Proteomes" id="UP000766570"/>
    </source>
</evidence>
<sequence length="147" mass="16562">MEKPLQPLYDDEHCEVNREIFWGQKELGQALGITAVHVGDLLRSVGLLMPEGKDATPEALDSQAAIYATVKTADGFHRYPRWNKDLVLEPLARALRDMPKPLPRNRPQAKQPRSVTDSSQSLVERVALLERRLETLERALWGTAAKP</sequence>
<feature type="compositionally biased region" description="Polar residues" evidence="1">
    <location>
        <begin position="111"/>
        <end position="120"/>
    </location>
</feature>
<feature type="region of interest" description="Disordered" evidence="1">
    <location>
        <begin position="97"/>
        <end position="120"/>
    </location>
</feature>
<name>A0ABS4WEY5_9MICC</name>
<organism evidence="2 3">
    <name type="scientific">Paeniglutamicibacter psychrophenolicus</name>
    <dbReference type="NCBI Taxonomy" id="257454"/>
    <lineage>
        <taxon>Bacteria</taxon>
        <taxon>Bacillati</taxon>
        <taxon>Actinomycetota</taxon>
        <taxon>Actinomycetes</taxon>
        <taxon>Micrococcales</taxon>
        <taxon>Micrococcaceae</taxon>
        <taxon>Paeniglutamicibacter</taxon>
    </lineage>
</organism>